<dbReference type="PANTHER" id="PTHR13237">
    <property type="entry name" value="SOMETHING ABOUT SILENCING PROTEIN 10-RELATED"/>
    <property type="match status" value="1"/>
</dbReference>
<feature type="compositionally biased region" description="Low complexity" evidence="1">
    <location>
        <begin position="180"/>
        <end position="191"/>
    </location>
</feature>
<evidence type="ECO:0000256" key="1">
    <source>
        <dbReference type="SAM" id="MobiDB-lite"/>
    </source>
</evidence>
<dbReference type="eggNOG" id="KOG3117">
    <property type="taxonomic scope" value="Eukaryota"/>
</dbReference>
<protein>
    <submittedName>
        <fullName evidence="2">Uncharacterized protein</fullName>
    </submittedName>
</protein>
<dbReference type="InterPro" id="IPR007146">
    <property type="entry name" value="Sas10/Utp3/C1D"/>
</dbReference>
<gene>
    <name evidence="2" type="primary">NCAS0B04560</name>
    <name evidence="2" type="ordered locus">NCAS_0B04560</name>
</gene>
<dbReference type="KEGG" id="ncs:NCAS_0B04560"/>
<name>G0VAL4_NAUCA</name>
<feature type="region of interest" description="Disordered" evidence="1">
    <location>
        <begin position="135"/>
        <end position="216"/>
    </location>
</feature>
<proteinExistence type="predicted"/>
<dbReference type="EMBL" id="HE576753">
    <property type="protein sequence ID" value="CCC68540.1"/>
    <property type="molecule type" value="Genomic_DNA"/>
</dbReference>
<accession>G0VAL4</accession>
<reference evidence="2 3" key="1">
    <citation type="journal article" date="2011" name="Proc. Natl. Acad. Sci. U.S.A.">
        <title>Evolutionary erosion of yeast sex chromosomes by mating-type switching accidents.</title>
        <authorList>
            <person name="Gordon J.L."/>
            <person name="Armisen D."/>
            <person name="Proux-Wera E."/>
            <person name="Oheigeartaigh S.S."/>
            <person name="Byrne K.P."/>
            <person name="Wolfe K.H."/>
        </authorList>
    </citation>
    <scope>NUCLEOTIDE SEQUENCE [LARGE SCALE GENOMIC DNA]</scope>
    <source>
        <strain evidence="3">ATCC 76901 / BCRC 22586 / CBS 4309 / NBRC 1992 / NRRL Y-12630</strain>
    </source>
</reference>
<feature type="compositionally biased region" description="Basic and acidic residues" evidence="1">
    <location>
        <begin position="348"/>
        <end position="357"/>
    </location>
</feature>
<dbReference type="STRING" id="1064592.G0VAL4"/>
<dbReference type="AlphaFoldDB" id="G0VAL4"/>
<dbReference type="OMA" id="RHTKSER"/>
<dbReference type="PANTHER" id="PTHR13237:SF9">
    <property type="entry name" value="NEUROGUIDIN"/>
    <property type="match status" value="1"/>
</dbReference>
<organism evidence="2 3">
    <name type="scientific">Naumovozyma castellii</name>
    <name type="common">Yeast</name>
    <name type="synonym">Saccharomyces castellii</name>
    <dbReference type="NCBI Taxonomy" id="27288"/>
    <lineage>
        <taxon>Eukaryota</taxon>
        <taxon>Fungi</taxon>
        <taxon>Dikarya</taxon>
        <taxon>Ascomycota</taxon>
        <taxon>Saccharomycotina</taxon>
        <taxon>Saccharomycetes</taxon>
        <taxon>Saccharomycetales</taxon>
        <taxon>Saccharomycetaceae</taxon>
        <taxon>Naumovozyma</taxon>
    </lineage>
</organism>
<sequence length="357" mass="40556">MSELNELLKEINASLESTSDSLGKLDSLYKDETEPIAEKLGSFIKFNKNEKVSLLSLKNETMLSYLNSLLLIIGKKLIPSDDDGTEALDQFRDKSIENRVVLERGIKPLEKKLSYQLDKLHRAYLKAEKEYNDAEKRALERSTISAAADGSNDESEGEGEEESSSEDEELSYRPNASGITKTATTKANETTVEVEDGQEDNGGIYKPPRINAALPPQQQSHFEDKFIVKDHKNRSNISRMQAMDEYLKEESDQPEWATSIGANIVNHGKGGIKSLRATEKERDVTRYEEDNFTRMNNMGTSKVEKRKQKQRERMAKVNIIGGEDFSIFNSKRKMEDSTSRRGTKKTRSAWDRAKRRL</sequence>
<dbReference type="GO" id="GO:0000480">
    <property type="term" value="P:endonucleolytic cleavage in 5'-ETS of tricistronic rRNA transcript (SSU-rRNA, 5.8S rRNA, LSU-rRNA)"/>
    <property type="evidence" value="ECO:0007669"/>
    <property type="project" value="EnsemblFungi"/>
</dbReference>
<feature type="region of interest" description="Disordered" evidence="1">
    <location>
        <begin position="331"/>
        <end position="357"/>
    </location>
</feature>
<dbReference type="GO" id="GO:0032040">
    <property type="term" value="C:small-subunit processome"/>
    <property type="evidence" value="ECO:0007669"/>
    <property type="project" value="EnsemblFungi"/>
</dbReference>
<dbReference type="OrthoDB" id="203440at2759"/>
<dbReference type="InParanoid" id="G0VAL4"/>
<dbReference type="Pfam" id="PF04000">
    <property type="entry name" value="Sas10_Utp3"/>
    <property type="match status" value="1"/>
</dbReference>
<dbReference type="FunCoup" id="G0VAL4">
    <property type="interactions" value="1217"/>
</dbReference>
<keyword evidence="3" id="KW-1185">Reference proteome</keyword>
<evidence type="ECO:0000313" key="2">
    <source>
        <dbReference type="EMBL" id="CCC68540.1"/>
    </source>
</evidence>
<reference key="2">
    <citation type="submission" date="2011-08" db="EMBL/GenBank/DDBJ databases">
        <title>Genome sequence of Naumovozyma castellii.</title>
        <authorList>
            <person name="Gordon J.L."/>
            <person name="Armisen D."/>
            <person name="Proux-Wera E."/>
            <person name="OhEigeartaigh S.S."/>
            <person name="Byrne K.P."/>
            <person name="Wolfe K.H."/>
        </authorList>
    </citation>
    <scope>NUCLEOTIDE SEQUENCE</scope>
    <source>
        <strain>Type strain:CBS 4309</strain>
    </source>
</reference>
<dbReference type="RefSeq" id="XP_003674912.1">
    <property type="nucleotide sequence ID" value="XM_003674864.1"/>
</dbReference>
<dbReference type="HOGENOM" id="CLU_065858_0_0_1"/>
<evidence type="ECO:0000313" key="3">
    <source>
        <dbReference type="Proteomes" id="UP000001640"/>
    </source>
</evidence>
<dbReference type="GO" id="GO:0000447">
    <property type="term" value="P:endonucleolytic cleavage in ITS1 to separate SSU-rRNA from 5.8S rRNA and LSU-rRNA from tricistronic rRNA transcript (SSU-rRNA, 5.8S rRNA, LSU-rRNA)"/>
    <property type="evidence" value="ECO:0007669"/>
    <property type="project" value="EnsemblFungi"/>
</dbReference>
<dbReference type="GeneID" id="96902098"/>
<dbReference type="Proteomes" id="UP000001640">
    <property type="component" value="Chromosome 2"/>
</dbReference>
<feature type="compositionally biased region" description="Acidic residues" evidence="1">
    <location>
        <begin position="151"/>
        <end position="169"/>
    </location>
</feature>